<dbReference type="EMBL" id="FZOJ01000007">
    <property type="protein sequence ID" value="SNS27892.1"/>
    <property type="molecule type" value="Genomic_DNA"/>
</dbReference>
<name>A0A239D6V6_9FIRM</name>
<evidence type="ECO:0000256" key="7">
    <source>
        <dbReference type="ARBA" id="ARBA00022989"/>
    </source>
</evidence>
<dbReference type="GO" id="GO:0042941">
    <property type="term" value="P:D-alanine transmembrane transport"/>
    <property type="evidence" value="ECO:0007669"/>
    <property type="project" value="TreeGrafter"/>
</dbReference>
<feature type="transmembrane region" description="Helical" evidence="10">
    <location>
        <begin position="233"/>
        <end position="254"/>
    </location>
</feature>
<dbReference type="Pfam" id="PF02653">
    <property type="entry name" value="BPD_transp_2"/>
    <property type="match status" value="1"/>
</dbReference>
<dbReference type="GO" id="GO:0005886">
    <property type="term" value="C:plasma membrane"/>
    <property type="evidence" value="ECO:0007669"/>
    <property type="project" value="UniProtKB-SubCell"/>
</dbReference>
<evidence type="ECO:0000256" key="8">
    <source>
        <dbReference type="ARBA" id="ARBA00023136"/>
    </source>
</evidence>
<keyword evidence="7 10" id="KW-1133">Transmembrane helix</keyword>
<evidence type="ECO:0000256" key="1">
    <source>
        <dbReference type="ARBA" id="ARBA00004651"/>
    </source>
</evidence>
<proteinExistence type="inferred from homology"/>
<dbReference type="InterPro" id="IPR052157">
    <property type="entry name" value="BCAA_transport_permease"/>
</dbReference>
<dbReference type="GO" id="GO:0015192">
    <property type="term" value="F:L-phenylalanine transmembrane transporter activity"/>
    <property type="evidence" value="ECO:0007669"/>
    <property type="project" value="TreeGrafter"/>
</dbReference>
<evidence type="ECO:0000256" key="4">
    <source>
        <dbReference type="ARBA" id="ARBA00022519"/>
    </source>
</evidence>
<feature type="transmembrane region" description="Helical" evidence="10">
    <location>
        <begin position="261"/>
        <end position="281"/>
    </location>
</feature>
<evidence type="ECO:0000256" key="10">
    <source>
        <dbReference type="SAM" id="Phobius"/>
    </source>
</evidence>
<feature type="transmembrane region" description="Helical" evidence="10">
    <location>
        <begin position="293"/>
        <end position="312"/>
    </location>
</feature>
<evidence type="ECO:0000256" key="3">
    <source>
        <dbReference type="ARBA" id="ARBA00022475"/>
    </source>
</evidence>
<dbReference type="AlphaFoldDB" id="A0A239D6V6"/>
<keyword evidence="2" id="KW-0813">Transport</keyword>
<sequence>MEEMTGMIPQLLIDGLTLGFVYAIVALGYTMVYGILEFINFAHSEIFMVGAFAGTEVLLFMQSAGYLEKIPAPLALLIAIIIAMVFSGALGVFIERVAYKPVRSAPKLVAFISAIGVSFFLQDAVRLVEGLWKNAFYLSTPTLFTTSINITNTLKMPVKVIYIMIIAIIIMVSLNLFVNKHRLGKAMRAVAQDRDTASLMAINVNSIISLTFLIGAGLGGAAGTLFSVQYALIHPYVGFIIGMKAFTAAVFGGIGSIPGAMLGGILLGLLEVFGAGFLGILTNGVLGAEYKDVFAFAILIIILIFKPSGLLGKTVREKV</sequence>
<evidence type="ECO:0000256" key="2">
    <source>
        <dbReference type="ARBA" id="ARBA00022448"/>
    </source>
</evidence>
<dbReference type="GO" id="GO:0015188">
    <property type="term" value="F:L-isoleucine transmembrane transporter activity"/>
    <property type="evidence" value="ECO:0007669"/>
    <property type="project" value="TreeGrafter"/>
</dbReference>
<comment type="subcellular location">
    <subcellularLocation>
        <location evidence="1">Cell membrane</location>
        <topology evidence="1">Multi-pass membrane protein</topology>
    </subcellularLocation>
</comment>
<evidence type="ECO:0000313" key="12">
    <source>
        <dbReference type="Proteomes" id="UP000198304"/>
    </source>
</evidence>
<evidence type="ECO:0000256" key="5">
    <source>
        <dbReference type="ARBA" id="ARBA00022692"/>
    </source>
</evidence>
<dbReference type="Proteomes" id="UP000198304">
    <property type="component" value="Unassembled WGS sequence"/>
</dbReference>
<keyword evidence="3" id="KW-1003">Cell membrane</keyword>
<gene>
    <name evidence="11" type="ORF">SAMN05446037_100722</name>
</gene>
<dbReference type="GO" id="GO:1903806">
    <property type="term" value="P:L-isoleucine import across plasma membrane"/>
    <property type="evidence" value="ECO:0007669"/>
    <property type="project" value="TreeGrafter"/>
</dbReference>
<protein>
    <submittedName>
        <fullName evidence="11">Branched-chain amino acid transport system permease protein</fullName>
    </submittedName>
</protein>
<feature type="transmembrane region" description="Helical" evidence="10">
    <location>
        <begin position="73"/>
        <end position="93"/>
    </location>
</feature>
<dbReference type="GO" id="GO:0015190">
    <property type="term" value="F:L-leucine transmembrane transporter activity"/>
    <property type="evidence" value="ECO:0007669"/>
    <property type="project" value="TreeGrafter"/>
</dbReference>
<dbReference type="GO" id="GO:0015808">
    <property type="term" value="P:L-alanine transport"/>
    <property type="evidence" value="ECO:0007669"/>
    <property type="project" value="TreeGrafter"/>
</dbReference>
<feature type="transmembrane region" description="Helical" evidence="10">
    <location>
        <begin position="20"/>
        <end position="39"/>
    </location>
</feature>
<evidence type="ECO:0000313" key="11">
    <source>
        <dbReference type="EMBL" id="SNS27892.1"/>
    </source>
</evidence>
<accession>A0A239D6V6</accession>
<keyword evidence="4" id="KW-0997">Cell inner membrane</keyword>
<dbReference type="GO" id="GO:0005304">
    <property type="term" value="F:L-valine transmembrane transporter activity"/>
    <property type="evidence" value="ECO:0007669"/>
    <property type="project" value="TreeGrafter"/>
</dbReference>
<feature type="transmembrane region" description="Helical" evidence="10">
    <location>
        <begin position="160"/>
        <end position="178"/>
    </location>
</feature>
<evidence type="ECO:0000256" key="9">
    <source>
        <dbReference type="ARBA" id="ARBA00037998"/>
    </source>
</evidence>
<reference evidence="11 12" key="1">
    <citation type="submission" date="2017-06" db="EMBL/GenBank/DDBJ databases">
        <authorList>
            <person name="Kim H.J."/>
            <person name="Triplett B.A."/>
        </authorList>
    </citation>
    <scope>NUCLEOTIDE SEQUENCE [LARGE SCALE GENOMIC DNA]</scope>
    <source>
        <strain evidence="11 12">SCA</strain>
    </source>
</reference>
<feature type="transmembrane region" description="Helical" evidence="10">
    <location>
        <begin position="46"/>
        <end position="67"/>
    </location>
</feature>
<dbReference type="InterPro" id="IPR001851">
    <property type="entry name" value="ABC_transp_permease"/>
</dbReference>
<dbReference type="PANTHER" id="PTHR11795:SF371">
    <property type="entry name" value="HIGH-AFFINITY BRANCHED-CHAIN AMINO ACID TRANSPORT SYSTEM PERMEASE PROTEIN LIVH"/>
    <property type="match status" value="1"/>
</dbReference>
<keyword evidence="12" id="KW-1185">Reference proteome</keyword>
<feature type="transmembrane region" description="Helical" evidence="10">
    <location>
        <begin position="105"/>
        <end position="122"/>
    </location>
</feature>
<comment type="similarity">
    <text evidence="9">Belongs to the binding-protein-dependent transport system permease family. LivHM subfamily.</text>
</comment>
<keyword evidence="6" id="KW-0029">Amino-acid transport</keyword>
<dbReference type="RefSeq" id="WP_242975082.1">
    <property type="nucleotide sequence ID" value="NZ_FZOJ01000007.1"/>
</dbReference>
<feature type="transmembrane region" description="Helical" evidence="10">
    <location>
        <begin position="199"/>
        <end position="221"/>
    </location>
</feature>
<keyword evidence="5 10" id="KW-0812">Transmembrane</keyword>
<organism evidence="11 12">
    <name type="scientific">Anaerovirgula multivorans</name>
    <dbReference type="NCBI Taxonomy" id="312168"/>
    <lineage>
        <taxon>Bacteria</taxon>
        <taxon>Bacillati</taxon>
        <taxon>Bacillota</taxon>
        <taxon>Clostridia</taxon>
        <taxon>Peptostreptococcales</taxon>
        <taxon>Natronincolaceae</taxon>
        <taxon>Anaerovirgula</taxon>
    </lineage>
</organism>
<evidence type="ECO:0000256" key="6">
    <source>
        <dbReference type="ARBA" id="ARBA00022970"/>
    </source>
</evidence>
<dbReference type="CDD" id="cd06582">
    <property type="entry name" value="TM_PBP1_LivH_like"/>
    <property type="match status" value="1"/>
</dbReference>
<keyword evidence="8 10" id="KW-0472">Membrane</keyword>
<dbReference type="PANTHER" id="PTHR11795">
    <property type="entry name" value="BRANCHED-CHAIN AMINO ACID TRANSPORT SYSTEM PERMEASE PROTEIN LIVH"/>
    <property type="match status" value="1"/>
</dbReference>